<feature type="domain" description="Deacetylase sirtuin-type" evidence="4">
    <location>
        <begin position="1"/>
        <end position="83"/>
    </location>
</feature>
<comment type="caution">
    <text evidence="2">Lacks conserved residue(s) required for the propagation of feature annotation.</text>
</comment>
<keyword evidence="3" id="KW-0472">Membrane</keyword>
<keyword evidence="6" id="KW-1185">Reference proteome</keyword>
<keyword evidence="1" id="KW-0520">NAD</keyword>
<dbReference type="AlphaFoldDB" id="A0A183AHY6"/>
<evidence type="ECO:0000313" key="5">
    <source>
        <dbReference type="EMBL" id="VDP78710.1"/>
    </source>
</evidence>
<reference evidence="7" key="1">
    <citation type="submission" date="2016-06" db="UniProtKB">
        <authorList>
            <consortium name="WormBaseParasite"/>
        </authorList>
    </citation>
    <scope>IDENTIFICATION</scope>
</reference>
<proteinExistence type="predicted"/>
<dbReference type="OrthoDB" id="420264at2759"/>
<reference evidence="5 6" key="2">
    <citation type="submission" date="2018-11" db="EMBL/GenBank/DDBJ databases">
        <authorList>
            <consortium name="Pathogen Informatics"/>
        </authorList>
    </citation>
    <scope>NUCLEOTIDE SEQUENCE [LARGE SCALE GENOMIC DNA]</scope>
    <source>
        <strain evidence="5 6">Egypt</strain>
    </source>
</reference>
<evidence type="ECO:0000313" key="6">
    <source>
        <dbReference type="Proteomes" id="UP000272942"/>
    </source>
</evidence>
<protein>
    <submittedName>
        <fullName evidence="7">Deacetylase sirtuin-type domain-containing protein</fullName>
    </submittedName>
</protein>
<dbReference type="PROSITE" id="PS50305">
    <property type="entry name" value="SIRTUIN"/>
    <property type="match status" value="1"/>
</dbReference>
<evidence type="ECO:0000313" key="7">
    <source>
        <dbReference type="WBParaSite" id="ECPE_0000658401-mRNA-1"/>
    </source>
</evidence>
<evidence type="ECO:0000256" key="1">
    <source>
        <dbReference type="ARBA" id="ARBA00023027"/>
    </source>
</evidence>
<feature type="transmembrane region" description="Helical" evidence="3">
    <location>
        <begin position="12"/>
        <end position="32"/>
    </location>
</feature>
<keyword evidence="3" id="KW-1133">Transmembrane helix</keyword>
<evidence type="ECO:0000259" key="4">
    <source>
        <dbReference type="PROSITE" id="PS50305"/>
    </source>
</evidence>
<keyword evidence="3" id="KW-0812">Transmembrane</keyword>
<dbReference type="InterPro" id="IPR029035">
    <property type="entry name" value="DHS-like_NAD/FAD-binding_dom"/>
</dbReference>
<dbReference type="InterPro" id="IPR026590">
    <property type="entry name" value="Ssirtuin_cat_dom"/>
</dbReference>
<dbReference type="SUPFAM" id="SSF52467">
    <property type="entry name" value="DHS-like NAD/FAD-binding domain"/>
    <property type="match status" value="1"/>
</dbReference>
<gene>
    <name evidence="5" type="ORF">ECPE_LOCUS6571</name>
</gene>
<dbReference type="WBParaSite" id="ECPE_0000658401-mRNA-1">
    <property type="protein sequence ID" value="ECPE_0000658401-mRNA-1"/>
    <property type="gene ID" value="ECPE_0000658401"/>
</dbReference>
<accession>A0A183AHY6</accession>
<evidence type="ECO:0000256" key="2">
    <source>
        <dbReference type="PROSITE-ProRule" id="PRU00236"/>
    </source>
</evidence>
<dbReference type="Gene3D" id="3.40.50.1220">
    <property type="entry name" value="TPP-binding domain"/>
    <property type="match status" value="1"/>
</dbReference>
<dbReference type="Proteomes" id="UP000272942">
    <property type="component" value="Unassembled WGS sequence"/>
</dbReference>
<dbReference type="EMBL" id="UZAN01043583">
    <property type="protein sequence ID" value="VDP78710.1"/>
    <property type="molecule type" value="Genomic_DNA"/>
</dbReference>
<organism evidence="7">
    <name type="scientific">Echinostoma caproni</name>
    <dbReference type="NCBI Taxonomy" id="27848"/>
    <lineage>
        <taxon>Eukaryota</taxon>
        <taxon>Metazoa</taxon>
        <taxon>Spiralia</taxon>
        <taxon>Lophotrochozoa</taxon>
        <taxon>Platyhelminthes</taxon>
        <taxon>Trematoda</taxon>
        <taxon>Digenea</taxon>
        <taxon>Plagiorchiida</taxon>
        <taxon>Echinostomata</taxon>
        <taxon>Echinostomatoidea</taxon>
        <taxon>Echinostomatidae</taxon>
        <taxon>Echinostoma</taxon>
    </lineage>
</organism>
<evidence type="ECO:0000256" key="3">
    <source>
        <dbReference type="SAM" id="Phobius"/>
    </source>
</evidence>
<name>A0A183AHY6_9TREM</name>
<sequence>MPLCDFPVCDLLIIMGTSLSVAPFCMLVNRVGSNVPRVYLNREASVFGFDGIPWDAAENKRDVFVPGDADDSVLRLADLLGWKDELLEMKKTKDAELSKTQIDQCTEEGEKSGHKE</sequence>